<accession>A0A6A6SN65</accession>
<organism evidence="1 2">
    <name type="scientific">Lophiostoma macrostomum CBS 122681</name>
    <dbReference type="NCBI Taxonomy" id="1314788"/>
    <lineage>
        <taxon>Eukaryota</taxon>
        <taxon>Fungi</taxon>
        <taxon>Dikarya</taxon>
        <taxon>Ascomycota</taxon>
        <taxon>Pezizomycotina</taxon>
        <taxon>Dothideomycetes</taxon>
        <taxon>Pleosporomycetidae</taxon>
        <taxon>Pleosporales</taxon>
        <taxon>Lophiostomataceae</taxon>
        <taxon>Lophiostoma</taxon>
    </lineage>
</organism>
<evidence type="ECO:0000313" key="1">
    <source>
        <dbReference type="EMBL" id="KAF2647778.1"/>
    </source>
</evidence>
<protein>
    <submittedName>
        <fullName evidence="1">Uncharacterized protein</fullName>
    </submittedName>
</protein>
<gene>
    <name evidence="1" type="ORF">K491DRAFT_279130</name>
</gene>
<keyword evidence="2" id="KW-1185">Reference proteome</keyword>
<proteinExistence type="predicted"/>
<name>A0A6A6SN65_9PLEO</name>
<reference evidence="1" key="1">
    <citation type="journal article" date="2020" name="Stud. Mycol.">
        <title>101 Dothideomycetes genomes: a test case for predicting lifestyles and emergence of pathogens.</title>
        <authorList>
            <person name="Haridas S."/>
            <person name="Albert R."/>
            <person name="Binder M."/>
            <person name="Bloem J."/>
            <person name="Labutti K."/>
            <person name="Salamov A."/>
            <person name="Andreopoulos B."/>
            <person name="Baker S."/>
            <person name="Barry K."/>
            <person name="Bills G."/>
            <person name="Bluhm B."/>
            <person name="Cannon C."/>
            <person name="Castanera R."/>
            <person name="Culley D."/>
            <person name="Daum C."/>
            <person name="Ezra D."/>
            <person name="Gonzalez J."/>
            <person name="Henrissat B."/>
            <person name="Kuo A."/>
            <person name="Liang C."/>
            <person name="Lipzen A."/>
            <person name="Lutzoni F."/>
            <person name="Magnuson J."/>
            <person name="Mondo S."/>
            <person name="Nolan M."/>
            <person name="Ohm R."/>
            <person name="Pangilinan J."/>
            <person name="Park H.-J."/>
            <person name="Ramirez L."/>
            <person name="Alfaro M."/>
            <person name="Sun H."/>
            <person name="Tritt A."/>
            <person name="Yoshinaga Y."/>
            <person name="Zwiers L.-H."/>
            <person name="Turgeon B."/>
            <person name="Goodwin S."/>
            <person name="Spatafora J."/>
            <person name="Crous P."/>
            <person name="Grigoriev I."/>
        </authorList>
    </citation>
    <scope>NUCLEOTIDE SEQUENCE</scope>
    <source>
        <strain evidence="1">CBS 122681</strain>
    </source>
</reference>
<dbReference type="Proteomes" id="UP000799324">
    <property type="component" value="Unassembled WGS sequence"/>
</dbReference>
<sequence length="185" mass="20647">MTSAVTRWRDLHGTMRMQTQIAWAQTPSNAGTLSSNLERPWIHLYKTNHVSRTISTSLPLPLSSSSSSSSFLLLPLTSSSSSSSFLLLFSPYHSPSSSPSLSHPISHSHHPFLSPFLSYLTKRDTADYDLYTASTLPNIYFLRARPRHCATDPNFTSHESRRASVTVDTTPIFDAQVNDTSFLDR</sequence>
<dbReference type="EMBL" id="MU004584">
    <property type="protein sequence ID" value="KAF2647778.1"/>
    <property type="molecule type" value="Genomic_DNA"/>
</dbReference>
<dbReference type="AlphaFoldDB" id="A0A6A6SN65"/>
<evidence type="ECO:0000313" key="2">
    <source>
        <dbReference type="Proteomes" id="UP000799324"/>
    </source>
</evidence>